<dbReference type="Proteomes" id="UP000271087">
    <property type="component" value="Unassembled WGS sequence"/>
</dbReference>
<evidence type="ECO:0000259" key="2">
    <source>
        <dbReference type="Pfam" id="PF05970"/>
    </source>
</evidence>
<comment type="catalytic activity">
    <reaction evidence="1">
        <text>ATP + H2O = ADP + phosphate + H(+)</text>
        <dbReference type="Rhea" id="RHEA:13065"/>
        <dbReference type="ChEBI" id="CHEBI:15377"/>
        <dbReference type="ChEBI" id="CHEBI:15378"/>
        <dbReference type="ChEBI" id="CHEBI:30616"/>
        <dbReference type="ChEBI" id="CHEBI:43474"/>
        <dbReference type="ChEBI" id="CHEBI:456216"/>
        <dbReference type="EC" id="5.6.2.3"/>
    </reaction>
</comment>
<name>A0A182EUS0_ONCOC</name>
<dbReference type="Pfam" id="PF05970">
    <property type="entry name" value="PIF1"/>
    <property type="match status" value="1"/>
</dbReference>
<evidence type="ECO:0000256" key="1">
    <source>
        <dbReference type="RuleBase" id="RU363044"/>
    </source>
</evidence>
<gene>
    <name evidence="3" type="ORF">NOO_LOCUS11903</name>
</gene>
<dbReference type="InterPro" id="IPR010285">
    <property type="entry name" value="DNA_helicase_pif1-like_DEAD"/>
</dbReference>
<accession>A0A182EUS0</accession>
<dbReference type="GO" id="GO:0006281">
    <property type="term" value="P:DNA repair"/>
    <property type="evidence" value="ECO:0007669"/>
    <property type="project" value="UniProtKB-KW"/>
</dbReference>
<dbReference type="GO" id="GO:0000723">
    <property type="term" value="P:telomere maintenance"/>
    <property type="evidence" value="ECO:0007669"/>
    <property type="project" value="InterPro"/>
</dbReference>
<protein>
    <recommendedName>
        <fullName evidence="1">ATP-dependent DNA helicase</fullName>
        <ecNumber evidence="1">5.6.2.3</ecNumber>
    </recommendedName>
</protein>
<dbReference type="AlphaFoldDB" id="A0A182EUS0"/>
<keyword evidence="1" id="KW-0227">DNA damage</keyword>
<reference evidence="3 4" key="2">
    <citation type="submission" date="2018-08" db="EMBL/GenBank/DDBJ databases">
        <authorList>
            <person name="Laetsch R D."/>
            <person name="Stevens L."/>
            <person name="Kumar S."/>
            <person name="Blaxter L. M."/>
        </authorList>
    </citation>
    <scope>NUCLEOTIDE SEQUENCE [LARGE SCALE GENOMIC DNA]</scope>
</reference>
<evidence type="ECO:0000313" key="3">
    <source>
        <dbReference type="EMBL" id="VDM97431.1"/>
    </source>
</evidence>
<organism evidence="5">
    <name type="scientific">Onchocerca ochengi</name>
    <name type="common">Filarial nematode worm</name>
    <dbReference type="NCBI Taxonomy" id="42157"/>
    <lineage>
        <taxon>Eukaryota</taxon>
        <taxon>Metazoa</taxon>
        <taxon>Ecdysozoa</taxon>
        <taxon>Nematoda</taxon>
        <taxon>Chromadorea</taxon>
        <taxon>Rhabditida</taxon>
        <taxon>Spirurina</taxon>
        <taxon>Spiruromorpha</taxon>
        <taxon>Filarioidea</taxon>
        <taxon>Onchocercidae</taxon>
        <taxon>Onchocerca</taxon>
    </lineage>
</organism>
<dbReference type="PANTHER" id="PTHR10492:SF57">
    <property type="entry name" value="ATP-DEPENDENT DNA HELICASE"/>
    <property type="match status" value="1"/>
</dbReference>
<dbReference type="OrthoDB" id="10056572at2759"/>
<keyword evidence="1" id="KW-0378">Hydrolase</keyword>
<evidence type="ECO:0000313" key="5">
    <source>
        <dbReference type="WBParaSite" id="nOo.2.0.1.t11903-RA"/>
    </source>
</evidence>
<dbReference type="GO" id="GO:0005524">
    <property type="term" value="F:ATP binding"/>
    <property type="evidence" value="ECO:0007669"/>
    <property type="project" value="UniProtKB-KW"/>
</dbReference>
<feature type="domain" description="DNA helicase Pif1-like DEAD-box helicase" evidence="2">
    <location>
        <begin position="53"/>
        <end position="131"/>
    </location>
</feature>
<dbReference type="GO" id="GO:0006310">
    <property type="term" value="P:DNA recombination"/>
    <property type="evidence" value="ECO:0007669"/>
    <property type="project" value="UniProtKB-KW"/>
</dbReference>
<evidence type="ECO:0000313" key="4">
    <source>
        <dbReference type="Proteomes" id="UP000271087"/>
    </source>
</evidence>
<keyword evidence="1" id="KW-0233">DNA recombination</keyword>
<dbReference type="EC" id="5.6.2.3" evidence="1"/>
<dbReference type="STRING" id="42157.A0A182EUS0"/>
<dbReference type="WBParaSite" id="nOo.2.0.1.t11903-RA">
    <property type="protein sequence ID" value="nOo.2.0.1.t11903-RA"/>
    <property type="gene ID" value="nOo.2.0.1.g11903"/>
</dbReference>
<keyword evidence="1" id="KW-0547">Nucleotide-binding</keyword>
<dbReference type="EMBL" id="UYRW01009076">
    <property type="protein sequence ID" value="VDM97431.1"/>
    <property type="molecule type" value="Genomic_DNA"/>
</dbReference>
<keyword evidence="1" id="KW-0067">ATP-binding</keyword>
<comment type="similarity">
    <text evidence="1">Belongs to the helicase family.</text>
</comment>
<reference evidence="5" key="1">
    <citation type="submission" date="2016-06" db="UniProtKB">
        <authorList>
            <consortium name="WormBaseParasite"/>
        </authorList>
    </citation>
    <scope>IDENTIFICATION</scope>
</reference>
<keyword evidence="1" id="KW-0234">DNA repair</keyword>
<keyword evidence="4" id="KW-1185">Reference proteome</keyword>
<proteinExistence type="inferred from homology"/>
<dbReference type="PANTHER" id="PTHR10492">
    <property type="match status" value="1"/>
</dbReference>
<keyword evidence="1" id="KW-0347">Helicase</keyword>
<dbReference type="GO" id="GO:0016787">
    <property type="term" value="F:hydrolase activity"/>
    <property type="evidence" value="ECO:0007669"/>
    <property type="project" value="UniProtKB-KW"/>
</dbReference>
<comment type="cofactor">
    <cofactor evidence="1">
        <name>Mg(2+)</name>
        <dbReference type="ChEBI" id="CHEBI:18420"/>
    </cofactor>
</comment>
<dbReference type="GO" id="GO:0043139">
    <property type="term" value="F:5'-3' DNA helicase activity"/>
    <property type="evidence" value="ECO:0007669"/>
    <property type="project" value="UniProtKB-EC"/>
</dbReference>
<sequence>MVEHFCLQIVNKVPDQLKLPSPNRCFVRCRIASRTKLQHDCFLSDMQSNIPKLTFEQTGIHDQKMQTINKGVEEIFLDAPGRTDKMLLIRLILATIRSQNDIALVLASSGIAATLLPGGRIAHSALKLPLNECTMAHKKSVEGLDRSLQDLRGNTRPFGNGVQLQNDRSAGIFSHQLLEIGNGKMAVDLTSGRISLPHNSYNFVTSKEGLAEKLFPDIQTN</sequence>